<proteinExistence type="predicted"/>
<dbReference type="SMART" id="SM00470">
    <property type="entry name" value="ParB"/>
    <property type="match status" value="1"/>
</dbReference>
<evidence type="ECO:0000313" key="4">
    <source>
        <dbReference type="Proteomes" id="UP001224433"/>
    </source>
</evidence>
<dbReference type="InterPro" id="IPR036086">
    <property type="entry name" value="ParB/Sulfiredoxin_sf"/>
</dbReference>
<feature type="domain" description="ParB-like N-terminal" evidence="2">
    <location>
        <begin position="8"/>
        <end position="92"/>
    </location>
</feature>
<dbReference type="InterPro" id="IPR003115">
    <property type="entry name" value="ParB_N"/>
</dbReference>
<dbReference type="Gene3D" id="3.90.1530.10">
    <property type="entry name" value="Conserved hypothetical protein from pyrococcus furiosus pfu- 392566-001, ParB domain"/>
    <property type="match status" value="1"/>
</dbReference>
<reference evidence="3 4" key="1">
    <citation type="submission" date="2023-03" db="EMBL/GenBank/DDBJ databases">
        <title>Isolation and description of six Streptomyces strains from soil environments, able to metabolize different microbial glucans.</title>
        <authorList>
            <person name="Widen T."/>
            <person name="Larsbrink J."/>
        </authorList>
    </citation>
    <scope>NUCLEOTIDE SEQUENCE [LARGE SCALE GENOMIC DNA]</scope>
    <source>
        <strain evidence="3 4">Alt3</strain>
    </source>
</reference>
<dbReference type="EMBL" id="CP120983">
    <property type="protein sequence ID" value="WLQ64467.1"/>
    <property type="molecule type" value="Genomic_DNA"/>
</dbReference>
<feature type="compositionally biased region" description="Low complexity" evidence="1">
    <location>
        <begin position="208"/>
        <end position="226"/>
    </location>
</feature>
<organism evidence="3 4">
    <name type="scientific">Streptomyces glycanivorans</name>
    <dbReference type="NCBI Taxonomy" id="3033808"/>
    <lineage>
        <taxon>Bacteria</taxon>
        <taxon>Bacillati</taxon>
        <taxon>Actinomycetota</taxon>
        <taxon>Actinomycetes</taxon>
        <taxon>Kitasatosporales</taxon>
        <taxon>Streptomycetaceae</taxon>
        <taxon>Streptomyces</taxon>
    </lineage>
</organism>
<evidence type="ECO:0000256" key="1">
    <source>
        <dbReference type="SAM" id="MobiDB-lite"/>
    </source>
</evidence>
<keyword evidence="4" id="KW-1185">Reference proteome</keyword>
<gene>
    <name evidence="3" type="ORF">P8A20_13080</name>
</gene>
<protein>
    <submittedName>
        <fullName evidence="3">ParB N-terminal domain-containing protein</fullName>
    </submittedName>
</protein>
<accession>A0ABY9JEE6</accession>
<evidence type="ECO:0000259" key="2">
    <source>
        <dbReference type="SMART" id="SM00470"/>
    </source>
</evidence>
<feature type="region of interest" description="Disordered" evidence="1">
    <location>
        <begin position="205"/>
        <end position="226"/>
    </location>
</feature>
<dbReference type="Proteomes" id="UP001224433">
    <property type="component" value="Chromosome"/>
</dbReference>
<sequence>MARTDGADMVPVTALGVGDSPRLRGLDLAHVQLLAENTDGLPPLLVQRSTMRVVDGRHRLAAARLNGTRQLPVRWFDGSDTEAFVAAVRLNSGRGLPLAGVERSAAAARILISHAHRSDRWIASVCGVAPRTVAALRRRPTGDEQQLDMRTGRDGRCRPLSAEAGRRIATAIMRQQPEASLRTVARQAGISVGTALDVRRRLADEDGTASPGPARGTGPAPAAEAPAIRPALIKEQLDRLVRDPSLRYSSQGRALLRLASATLAFTEQAETIAGATAGHSRESLHLVAEACAQGWARFGSYVAPDADTTV</sequence>
<evidence type="ECO:0000313" key="3">
    <source>
        <dbReference type="EMBL" id="WLQ64467.1"/>
    </source>
</evidence>
<dbReference type="RefSeq" id="WP_306103560.1">
    <property type="nucleotide sequence ID" value="NZ_CP120983.1"/>
</dbReference>
<feature type="region of interest" description="Disordered" evidence="1">
    <location>
        <begin position="139"/>
        <end position="158"/>
    </location>
</feature>
<dbReference type="SUPFAM" id="SSF110849">
    <property type="entry name" value="ParB/Sulfiredoxin"/>
    <property type="match status" value="1"/>
</dbReference>
<name>A0ABY9JEE6_9ACTN</name>